<proteinExistence type="predicted"/>
<feature type="coiled-coil region" evidence="1">
    <location>
        <begin position="42"/>
        <end position="114"/>
    </location>
</feature>
<keyword evidence="1" id="KW-0175">Coiled coil</keyword>
<evidence type="ECO:0000313" key="4">
    <source>
        <dbReference type="Proteomes" id="UP001248134"/>
    </source>
</evidence>
<sequence>MKLLKSKALWGAVGAIVVASTIAYNVGTIPGDAEVNGKVTTYKSLVSNIEQKENSLDKTEKELKTTKEGLDKVNAELKLRSAEFEGAKKLLENKTNIENEIKNKQSELDGKKSEISKLDGDIKAKKAELQKLTEGVVLKQQEPKKLGAGYWSVGKDIPAGRYKITGKSNLFVYSSSGGTKVNVILGGGDFGLESYVVAIVDGDIIDTRGGATFQAIQ</sequence>
<dbReference type="EMBL" id="VLYX01000002">
    <property type="protein sequence ID" value="MDR4324923.1"/>
    <property type="molecule type" value="Genomic_DNA"/>
</dbReference>
<evidence type="ECO:0000256" key="1">
    <source>
        <dbReference type="SAM" id="Coils"/>
    </source>
</evidence>
<feature type="chain" id="PRO_5044472120" description="Cell wall-binding protein" evidence="2">
    <location>
        <begin position="24"/>
        <end position="217"/>
    </location>
</feature>
<evidence type="ECO:0000313" key="3">
    <source>
        <dbReference type="EMBL" id="MDR4324923.1"/>
    </source>
</evidence>
<gene>
    <name evidence="3" type="ORF">FOS08_02875</name>
</gene>
<comment type="caution">
    <text evidence="3">The sequence shown here is derived from an EMBL/GenBank/DDBJ whole genome shotgun (WGS) entry which is preliminary data.</text>
</comment>
<protein>
    <recommendedName>
        <fullName evidence="5">Cell wall-binding protein</fullName>
    </recommendedName>
</protein>
<accession>A0AAJ1YV01</accession>
<evidence type="ECO:0008006" key="5">
    <source>
        <dbReference type="Google" id="ProtNLM"/>
    </source>
</evidence>
<feature type="signal peptide" evidence="2">
    <location>
        <begin position="1"/>
        <end position="23"/>
    </location>
</feature>
<dbReference type="RefSeq" id="WP_098187870.1">
    <property type="nucleotide sequence ID" value="NZ_JARMBS010000041.1"/>
</dbReference>
<dbReference type="AlphaFoldDB" id="A0AAJ1YV01"/>
<dbReference type="Proteomes" id="UP001248134">
    <property type="component" value="Unassembled WGS sequence"/>
</dbReference>
<evidence type="ECO:0000256" key="2">
    <source>
        <dbReference type="SAM" id="SignalP"/>
    </source>
</evidence>
<name>A0AAJ1YV01_9BACI</name>
<keyword evidence="2" id="KW-0732">Signal</keyword>
<reference evidence="3" key="1">
    <citation type="submission" date="2019-07" db="EMBL/GenBank/DDBJ databases">
        <title>Phylogenomic Reclassification of ATCC Bacillus Strains and Various Taxa within the Genus Bacillus.</title>
        <authorList>
            <person name="Riojas M.A."/>
            <person name="Frank A.M."/>
            <person name="Fenn S.L."/>
            <person name="King S.P."/>
            <person name="Brower S.M."/>
            <person name="Hazbon M.H."/>
        </authorList>
    </citation>
    <scope>NUCLEOTIDE SEQUENCE</scope>
    <source>
        <strain evidence="3">NR-12239</strain>
    </source>
</reference>
<organism evidence="3 4">
    <name type="scientific">Bacillus pseudomycoides</name>
    <dbReference type="NCBI Taxonomy" id="64104"/>
    <lineage>
        <taxon>Bacteria</taxon>
        <taxon>Bacillati</taxon>
        <taxon>Bacillota</taxon>
        <taxon>Bacilli</taxon>
        <taxon>Bacillales</taxon>
        <taxon>Bacillaceae</taxon>
        <taxon>Bacillus</taxon>
        <taxon>Bacillus cereus group</taxon>
    </lineage>
</organism>